<feature type="compositionally biased region" description="Basic and acidic residues" evidence="1">
    <location>
        <begin position="1"/>
        <end position="16"/>
    </location>
</feature>
<organism evidence="2 3">
    <name type="scientific">Parnassius apollo</name>
    <name type="common">Apollo butterfly</name>
    <name type="synonym">Papilio apollo</name>
    <dbReference type="NCBI Taxonomy" id="110799"/>
    <lineage>
        <taxon>Eukaryota</taxon>
        <taxon>Metazoa</taxon>
        <taxon>Ecdysozoa</taxon>
        <taxon>Arthropoda</taxon>
        <taxon>Hexapoda</taxon>
        <taxon>Insecta</taxon>
        <taxon>Pterygota</taxon>
        <taxon>Neoptera</taxon>
        <taxon>Endopterygota</taxon>
        <taxon>Lepidoptera</taxon>
        <taxon>Glossata</taxon>
        <taxon>Ditrysia</taxon>
        <taxon>Papilionoidea</taxon>
        <taxon>Papilionidae</taxon>
        <taxon>Parnassiinae</taxon>
        <taxon>Parnassini</taxon>
        <taxon>Parnassius</taxon>
        <taxon>Parnassius</taxon>
    </lineage>
</organism>
<evidence type="ECO:0000313" key="2">
    <source>
        <dbReference type="EMBL" id="CAG4984135.1"/>
    </source>
</evidence>
<reference evidence="2" key="1">
    <citation type="submission" date="2021-04" db="EMBL/GenBank/DDBJ databases">
        <authorList>
            <person name="Tunstrom K."/>
        </authorList>
    </citation>
    <scope>NUCLEOTIDE SEQUENCE</scope>
</reference>
<protein>
    <submittedName>
        <fullName evidence="2">(apollo) hypothetical protein</fullName>
    </submittedName>
</protein>
<dbReference type="EMBL" id="CAJQZP010000774">
    <property type="protein sequence ID" value="CAG4984135.1"/>
    <property type="molecule type" value="Genomic_DNA"/>
</dbReference>
<feature type="region of interest" description="Disordered" evidence="1">
    <location>
        <begin position="1"/>
        <end position="32"/>
    </location>
</feature>
<comment type="caution">
    <text evidence="2">The sequence shown here is derived from an EMBL/GenBank/DDBJ whole genome shotgun (WGS) entry which is preliminary data.</text>
</comment>
<gene>
    <name evidence="2" type="ORF">PAPOLLO_LOCUS10798</name>
</gene>
<dbReference type="Proteomes" id="UP000691718">
    <property type="component" value="Unassembled WGS sequence"/>
</dbReference>
<name>A0A8S3WY27_PARAO</name>
<evidence type="ECO:0000256" key="1">
    <source>
        <dbReference type="SAM" id="MobiDB-lite"/>
    </source>
</evidence>
<evidence type="ECO:0000313" key="3">
    <source>
        <dbReference type="Proteomes" id="UP000691718"/>
    </source>
</evidence>
<dbReference type="OrthoDB" id="6931295at2759"/>
<dbReference type="AlphaFoldDB" id="A0A8S3WY27"/>
<proteinExistence type="predicted"/>
<keyword evidence="3" id="KW-1185">Reference proteome</keyword>
<sequence>MKEIERDSDPPEDAGKSESSPDFFIDSSSTDTFHQTDAVKPMKRKAYNISSLNLEPMKKVSSLPSAAIQNIFVHPLSEEKKRYNSNDSAPFIVHIIKPSMEPSSATTIRSIKVGQFLNQNNIQGILKNDVKSIGRNRISIEFSSHHLANDFVVSPLLAKANFVAVILIHAIKRMGIIRGIPVDVGMDEFVSSFFYGNNLHSSSKL</sequence>
<accession>A0A8S3WY27</accession>